<dbReference type="RefSeq" id="WP_311547457.1">
    <property type="nucleotide sequence ID" value="NZ_JAVREK010000032.1"/>
</dbReference>
<dbReference type="Proteomes" id="UP001183226">
    <property type="component" value="Unassembled WGS sequence"/>
</dbReference>
<keyword evidence="1" id="KW-0732">Signal</keyword>
<dbReference type="EMBL" id="JAVREK010000032">
    <property type="protein sequence ID" value="MDT0304947.1"/>
    <property type="molecule type" value="Genomic_DNA"/>
</dbReference>
<proteinExistence type="predicted"/>
<feature type="chain" id="PRO_5047218964" evidence="1">
    <location>
        <begin position="28"/>
        <end position="131"/>
    </location>
</feature>
<comment type="caution">
    <text evidence="2">The sequence shown here is derived from an EMBL/GenBank/DDBJ whole genome shotgun (WGS) entry which is preliminary data.</text>
</comment>
<protein>
    <submittedName>
        <fullName evidence="2">Uncharacterized protein</fullName>
    </submittedName>
</protein>
<accession>A0ABU2L0A6</accession>
<organism evidence="2 3">
    <name type="scientific">Streptomonospora wellingtoniae</name>
    <dbReference type="NCBI Taxonomy" id="3075544"/>
    <lineage>
        <taxon>Bacteria</taxon>
        <taxon>Bacillati</taxon>
        <taxon>Actinomycetota</taxon>
        <taxon>Actinomycetes</taxon>
        <taxon>Streptosporangiales</taxon>
        <taxon>Nocardiopsidaceae</taxon>
        <taxon>Streptomonospora</taxon>
    </lineage>
</organism>
<evidence type="ECO:0000256" key="1">
    <source>
        <dbReference type="SAM" id="SignalP"/>
    </source>
</evidence>
<evidence type="ECO:0000313" key="3">
    <source>
        <dbReference type="Proteomes" id="UP001183226"/>
    </source>
</evidence>
<sequence>MRAMKRTAAVLALAGAAGAGAPAAAQASDYLDPCDLSTKIEELQGWGSDTSKNIIVYKATARESSHFEGVVSEGTTQAKPCENFWPSEHDYHWVVFSGEGEFVRKGDGGYRNWAFFGVFTRDDNVVRFHAR</sequence>
<name>A0ABU2L0A6_9ACTN</name>
<keyword evidence="3" id="KW-1185">Reference proteome</keyword>
<feature type="signal peptide" evidence="1">
    <location>
        <begin position="1"/>
        <end position="27"/>
    </location>
</feature>
<evidence type="ECO:0000313" key="2">
    <source>
        <dbReference type="EMBL" id="MDT0304947.1"/>
    </source>
</evidence>
<reference evidence="3" key="1">
    <citation type="submission" date="2023-07" db="EMBL/GenBank/DDBJ databases">
        <title>30 novel species of actinomycetes from the DSMZ collection.</title>
        <authorList>
            <person name="Nouioui I."/>
        </authorList>
    </citation>
    <scope>NUCLEOTIDE SEQUENCE [LARGE SCALE GENOMIC DNA]</scope>
    <source>
        <strain evidence="3">DSM 45055</strain>
    </source>
</reference>
<gene>
    <name evidence="2" type="ORF">RM446_22735</name>
</gene>